<dbReference type="EMBL" id="AP014960">
    <property type="protein sequence ID" value="BAS87794.1"/>
    <property type="molecule type" value="Genomic_DNA"/>
</dbReference>
<reference evidence="1 2" key="3">
    <citation type="journal article" date="2013" name="Rice">
        <title>Improvement of the Oryza sativa Nipponbare reference genome using next generation sequence and optical map data.</title>
        <authorList>
            <person name="Kawahara Y."/>
            <person name="de la Bastide M."/>
            <person name="Hamilton J.P."/>
            <person name="Kanamori H."/>
            <person name="McCombie W.R."/>
            <person name="Ouyang S."/>
            <person name="Schwartz D.C."/>
            <person name="Tanaka T."/>
            <person name="Wu J."/>
            <person name="Zhou S."/>
            <person name="Childs K.L."/>
            <person name="Davidson R.M."/>
            <person name="Lin H."/>
            <person name="Quesada-Ocampo L."/>
            <person name="Vaillancourt B."/>
            <person name="Sakai H."/>
            <person name="Lee S.S."/>
            <person name="Kim J."/>
            <person name="Numa H."/>
            <person name="Itoh T."/>
            <person name="Buell C.R."/>
            <person name="Matsumoto T."/>
        </authorList>
    </citation>
    <scope>NUCLEOTIDE SEQUENCE [LARGE SCALE GENOMIC DNA]</scope>
    <source>
        <strain evidence="2">cv. Nipponbare</strain>
    </source>
</reference>
<name>A0A0P0W6U7_ORYSJ</name>
<organism evidence="1 2">
    <name type="scientific">Oryza sativa subsp. japonica</name>
    <name type="common">Rice</name>
    <dbReference type="NCBI Taxonomy" id="39947"/>
    <lineage>
        <taxon>Eukaryota</taxon>
        <taxon>Viridiplantae</taxon>
        <taxon>Streptophyta</taxon>
        <taxon>Embryophyta</taxon>
        <taxon>Tracheophyta</taxon>
        <taxon>Spermatophyta</taxon>
        <taxon>Magnoliopsida</taxon>
        <taxon>Liliopsida</taxon>
        <taxon>Poales</taxon>
        <taxon>Poaceae</taxon>
        <taxon>BOP clade</taxon>
        <taxon>Oryzoideae</taxon>
        <taxon>Oryzeae</taxon>
        <taxon>Oryzinae</taxon>
        <taxon>Oryza</taxon>
        <taxon>Oryza sativa</taxon>
    </lineage>
</organism>
<dbReference type="Proteomes" id="UP000059680">
    <property type="component" value="Chromosome 4"/>
</dbReference>
<reference evidence="1 2" key="2">
    <citation type="journal article" date="2013" name="Plant Cell Physiol.">
        <title>Rice Annotation Project Database (RAP-DB): an integrative and interactive database for rice genomics.</title>
        <authorList>
            <person name="Sakai H."/>
            <person name="Lee S.S."/>
            <person name="Tanaka T."/>
            <person name="Numa H."/>
            <person name="Kim J."/>
            <person name="Kawahara Y."/>
            <person name="Wakimoto H."/>
            <person name="Yang C.C."/>
            <person name="Iwamoto M."/>
            <person name="Abe T."/>
            <person name="Yamada Y."/>
            <person name="Muto A."/>
            <person name="Inokuchi H."/>
            <person name="Ikemura T."/>
            <person name="Matsumoto T."/>
            <person name="Sasaki T."/>
            <person name="Itoh T."/>
        </authorList>
    </citation>
    <scope>NUCLEOTIDE SEQUENCE [LARGE SCALE GENOMIC DNA]</scope>
    <source>
        <strain evidence="2">cv. Nipponbare</strain>
    </source>
</reference>
<protein>
    <submittedName>
        <fullName evidence="1">Os04g0149200 protein</fullName>
    </submittedName>
</protein>
<dbReference type="AlphaFoldDB" id="A0A0P0W6U7"/>
<accession>A0A0P0W6U7</accession>
<evidence type="ECO:0000313" key="2">
    <source>
        <dbReference type="Proteomes" id="UP000059680"/>
    </source>
</evidence>
<proteinExistence type="predicted"/>
<dbReference type="PaxDb" id="39947-A0A0P0W6U7"/>
<gene>
    <name evidence="1" type="ordered locus">Os04g0149200</name>
    <name evidence="1" type="ORF">OSNPB_040149200</name>
</gene>
<keyword evidence="2" id="KW-1185">Reference proteome</keyword>
<evidence type="ECO:0000313" key="1">
    <source>
        <dbReference type="EMBL" id="BAS87794.1"/>
    </source>
</evidence>
<dbReference type="InParanoid" id="A0A0P0W6U7"/>
<reference evidence="2" key="1">
    <citation type="journal article" date="2005" name="Nature">
        <title>The map-based sequence of the rice genome.</title>
        <authorList>
            <consortium name="International rice genome sequencing project (IRGSP)"/>
            <person name="Matsumoto T."/>
            <person name="Wu J."/>
            <person name="Kanamori H."/>
            <person name="Katayose Y."/>
            <person name="Fujisawa M."/>
            <person name="Namiki N."/>
            <person name="Mizuno H."/>
            <person name="Yamamoto K."/>
            <person name="Antonio B.A."/>
            <person name="Baba T."/>
            <person name="Sakata K."/>
            <person name="Nagamura Y."/>
            <person name="Aoki H."/>
            <person name="Arikawa K."/>
            <person name="Arita K."/>
            <person name="Bito T."/>
            <person name="Chiden Y."/>
            <person name="Fujitsuka N."/>
            <person name="Fukunaka R."/>
            <person name="Hamada M."/>
            <person name="Harada C."/>
            <person name="Hayashi A."/>
            <person name="Hijishita S."/>
            <person name="Honda M."/>
            <person name="Hosokawa S."/>
            <person name="Ichikawa Y."/>
            <person name="Idonuma A."/>
            <person name="Iijima M."/>
            <person name="Ikeda M."/>
            <person name="Ikeno M."/>
            <person name="Ito K."/>
            <person name="Ito S."/>
            <person name="Ito T."/>
            <person name="Ito Y."/>
            <person name="Ito Y."/>
            <person name="Iwabuchi A."/>
            <person name="Kamiya K."/>
            <person name="Karasawa W."/>
            <person name="Kurita K."/>
            <person name="Katagiri S."/>
            <person name="Kikuta A."/>
            <person name="Kobayashi H."/>
            <person name="Kobayashi N."/>
            <person name="Machita K."/>
            <person name="Maehara T."/>
            <person name="Masukawa M."/>
            <person name="Mizubayashi T."/>
            <person name="Mukai Y."/>
            <person name="Nagasaki H."/>
            <person name="Nagata Y."/>
            <person name="Naito S."/>
            <person name="Nakashima M."/>
            <person name="Nakama Y."/>
            <person name="Nakamichi Y."/>
            <person name="Nakamura M."/>
            <person name="Meguro A."/>
            <person name="Negishi M."/>
            <person name="Ohta I."/>
            <person name="Ohta T."/>
            <person name="Okamoto M."/>
            <person name="Ono N."/>
            <person name="Saji S."/>
            <person name="Sakaguchi M."/>
            <person name="Sakai K."/>
            <person name="Shibata M."/>
            <person name="Shimokawa T."/>
            <person name="Song J."/>
            <person name="Takazaki Y."/>
            <person name="Terasawa K."/>
            <person name="Tsugane M."/>
            <person name="Tsuji K."/>
            <person name="Ueda S."/>
            <person name="Waki K."/>
            <person name="Yamagata H."/>
            <person name="Yamamoto M."/>
            <person name="Yamamoto S."/>
            <person name="Yamane H."/>
            <person name="Yoshiki S."/>
            <person name="Yoshihara R."/>
            <person name="Yukawa K."/>
            <person name="Zhong H."/>
            <person name="Yano M."/>
            <person name="Yuan Q."/>
            <person name="Ouyang S."/>
            <person name="Liu J."/>
            <person name="Jones K.M."/>
            <person name="Gansberger K."/>
            <person name="Moffat K."/>
            <person name="Hill J."/>
            <person name="Bera J."/>
            <person name="Fadrosh D."/>
            <person name="Jin S."/>
            <person name="Johri S."/>
            <person name="Kim M."/>
            <person name="Overton L."/>
            <person name="Reardon M."/>
            <person name="Tsitrin T."/>
            <person name="Vuong H."/>
            <person name="Weaver B."/>
            <person name="Ciecko A."/>
            <person name="Tallon L."/>
            <person name="Jackson J."/>
            <person name="Pai G."/>
            <person name="Aken S.V."/>
            <person name="Utterback T."/>
            <person name="Reidmuller S."/>
            <person name="Feldblyum T."/>
            <person name="Hsiao J."/>
            <person name="Zismann V."/>
            <person name="Iobst S."/>
            <person name="de Vazeille A.R."/>
            <person name="Buell C.R."/>
            <person name="Ying K."/>
            <person name="Li Y."/>
            <person name="Lu T."/>
            <person name="Huang Y."/>
            <person name="Zhao Q."/>
            <person name="Feng Q."/>
            <person name="Zhang L."/>
            <person name="Zhu J."/>
            <person name="Weng Q."/>
            <person name="Mu J."/>
            <person name="Lu Y."/>
            <person name="Fan D."/>
            <person name="Liu Y."/>
            <person name="Guan J."/>
            <person name="Zhang Y."/>
            <person name="Yu S."/>
            <person name="Liu X."/>
            <person name="Zhang Y."/>
            <person name="Hong G."/>
            <person name="Han B."/>
            <person name="Choisne N."/>
            <person name="Demange N."/>
            <person name="Orjeda G."/>
            <person name="Samain S."/>
            <person name="Cattolico L."/>
            <person name="Pelletier E."/>
            <person name="Couloux A."/>
            <person name="Segurens B."/>
            <person name="Wincker P."/>
            <person name="D'Hont A."/>
            <person name="Scarpelli C."/>
            <person name="Weissenbach J."/>
            <person name="Salanoubat M."/>
            <person name="Quetier F."/>
            <person name="Yu Y."/>
            <person name="Kim H.R."/>
            <person name="Rambo T."/>
            <person name="Currie J."/>
            <person name="Collura K."/>
            <person name="Luo M."/>
            <person name="Yang T."/>
            <person name="Ammiraju J.S.S."/>
            <person name="Engler F."/>
            <person name="Soderlund C."/>
            <person name="Wing R.A."/>
            <person name="Palmer L.E."/>
            <person name="de la Bastide M."/>
            <person name="Spiegel L."/>
            <person name="Nascimento L."/>
            <person name="Zutavern T."/>
            <person name="O'Shaughnessy A."/>
            <person name="Dike S."/>
            <person name="Dedhia N."/>
            <person name="Preston R."/>
            <person name="Balija V."/>
            <person name="McCombie W.R."/>
            <person name="Chow T."/>
            <person name="Chen H."/>
            <person name="Chung M."/>
            <person name="Chen C."/>
            <person name="Shaw J."/>
            <person name="Wu H."/>
            <person name="Hsiao K."/>
            <person name="Chao Y."/>
            <person name="Chu M."/>
            <person name="Cheng C."/>
            <person name="Hour A."/>
            <person name="Lee P."/>
            <person name="Lin S."/>
            <person name="Lin Y."/>
            <person name="Liou J."/>
            <person name="Liu S."/>
            <person name="Hsing Y."/>
            <person name="Raghuvanshi S."/>
            <person name="Mohanty A."/>
            <person name="Bharti A.K."/>
            <person name="Gaur A."/>
            <person name="Gupta V."/>
            <person name="Kumar D."/>
            <person name="Ravi V."/>
            <person name="Vij S."/>
            <person name="Kapur A."/>
            <person name="Khurana P."/>
            <person name="Khurana P."/>
            <person name="Khurana J.P."/>
            <person name="Tyagi A.K."/>
            <person name="Gaikwad K."/>
            <person name="Singh A."/>
            <person name="Dalal V."/>
            <person name="Srivastava S."/>
            <person name="Dixit A."/>
            <person name="Pal A.K."/>
            <person name="Ghazi I.A."/>
            <person name="Yadav M."/>
            <person name="Pandit A."/>
            <person name="Bhargava A."/>
            <person name="Sureshbabu K."/>
            <person name="Batra K."/>
            <person name="Sharma T.R."/>
            <person name="Mohapatra T."/>
            <person name="Singh N.K."/>
            <person name="Messing J."/>
            <person name="Nelson A.B."/>
            <person name="Fuks G."/>
            <person name="Kavchok S."/>
            <person name="Keizer G."/>
            <person name="Linton E."/>
            <person name="Llaca V."/>
            <person name="Song R."/>
            <person name="Tanyolac B."/>
            <person name="Young S."/>
            <person name="Ho-Il K."/>
            <person name="Hahn J.H."/>
            <person name="Sangsakoo G."/>
            <person name="Vanavichit A."/>
            <person name="de Mattos Luiz.A.T."/>
            <person name="Zimmer P.D."/>
            <person name="Malone G."/>
            <person name="Dellagostin O."/>
            <person name="de Oliveira A.C."/>
            <person name="Bevan M."/>
            <person name="Bancroft I."/>
            <person name="Minx P."/>
            <person name="Cordum H."/>
            <person name="Wilson R."/>
            <person name="Cheng Z."/>
            <person name="Jin W."/>
            <person name="Jiang J."/>
            <person name="Leong S.A."/>
            <person name="Iwama H."/>
            <person name="Gojobori T."/>
            <person name="Itoh T."/>
            <person name="Niimura Y."/>
            <person name="Fujii Y."/>
            <person name="Habara T."/>
            <person name="Sakai H."/>
            <person name="Sato Y."/>
            <person name="Wilson G."/>
            <person name="Kumar K."/>
            <person name="McCouch S."/>
            <person name="Juretic N."/>
            <person name="Hoen D."/>
            <person name="Wright S."/>
            <person name="Bruskiewich R."/>
            <person name="Bureau T."/>
            <person name="Miyao A."/>
            <person name="Hirochika H."/>
            <person name="Nishikawa T."/>
            <person name="Kadowaki K."/>
            <person name="Sugiura M."/>
            <person name="Burr B."/>
            <person name="Sasaki T."/>
        </authorList>
    </citation>
    <scope>NUCLEOTIDE SEQUENCE [LARGE SCALE GENOMIC DNA]</scope>
    <source>
        <strain evidence="2">cv. Nipponbare</strain>
    </source>
</reference>
<sequence length="142" mass="15545">MEAMASTAPTVRIWLSSTPSQSPSAPKLLPQPIRWWRWRRRLTWADPVEDATMAFSTGGSGGPLLPLPSLCHQAYPATAAAASVLPWPDPAEVKAVAFPLGRSSDPLPPLLPLRPKLLPRRIWRWLPRTDPAEAAAGALLFR</sequence>